<gene>
    <name evidence="2" type="ORF">RN90_00040</name>
</gene>
<organism evidence="2 3">
    <name type="scientific">Fusobacterium animalis</name>
    <dbReference type="NCBI Taxonomy" id="76859"/>
    <lineage>
        <taxon>Bacteria</taxon>
        <taxon>Fusobacteriati</taxon>
        <taxon>Fusobacteriota</taxon>
        <taxon>Fusobacteriia</taxon>
        <taxon>Fusobacteriales</taxon>
        <taxon>Fusobacteriaceae</taxon>
        <taxon>Fusobacterium</taxon>
    </lineage>
</organism>
<evidence type="ECO:0000313" key="2">
    <source>
        <dbReference type="EMBL" id="PGH23991.1"/>
    </source>
</evidence>
<keyword evidence="1" id="KW-1133">Transmembrane helix</keyword>
<protein>
    <submittedName>
        <fullName evidence="2">Uncharacterized protein</fullName>
    </submittedName>
</protein>
<dbReference type="AlphaFoldDB" id="A0A2B7YSG8"/>
<evidence type="ECO:0000313" key="3">
    <source>
        <dbReference type="Proteomes" id="UP000226179"/>
    </source>
</evidence>
<dbReference type="RefSeq" id="WP_032836935.1">
    <property type="nucleotide sequence ID" value="NZ_CP077150.1"/>
</dbReference>
<evidence type="ECO:0000256" key="1">
    <source>
        <dbReference type="SAM" id="Phobius"/>
    </source>
</evidence>
<keyword evidence="1" id="KW-0472">Membrane</keyword>
<dbReference type="EMBL" id="NJGJ01000001">
    <property type="protein sequence ID" value="PGH23991.1"/>
    <property type="molecule type" value="Genomic_DNA"/>
</dbReference>
<proteinExistence type="predicted"/>
<comment type="caution">
    <text evidence="2">The sequence shown here is derived from an EMBL/GenBank/DDBJ whole genome shotgun (WGS) entry which is preliminary data.</text>
</comment>
<dbReference type="Proteomes" id="UP000226179">
    <property type="component" value="Unassembled WGS sequence"/>
</dbReference>
<sequence>MKTKIKKVNDKTKIRRLNSLSLKKGIFPKLLDCLEDTISKSAIVDFQNYLKKFPDITKWTVYSDYCLDDKNKNSDVYSFALFPHIKDFRMLLDEISSNIKKDLKEKKVIAEETLDYLKNENFFVFNFIFPKKYFNAKDFYKEKEINSLKKHIEIIKDNWKDDESKRRILMLLRKWVKELEVKSFSIKLYFQILICSFLAAYICVLLQREKGNVEIYSWLSDKDDMTTFAEGVITAIYILRKEEIKTIMKLKIKPIIEGFYTPKSDKELFYEPLIKIPDHFCGTLATVIKNNENNLQNFESKYIQIVEGVLKENKNIINIEFLRDTDRKKLAVQRLVFRNKNLV</sequence>
<name>A0A2B7YSG8_9FUSO</name>
<accession>A0A2B7YSG8</accession>
<reference evidence="2 3" key="1">
    <citation type="submission" date="2017-06" db="EMBL/GenBank/DDBJ databases">
        <title>Draft genome sequence of Fusobacterium nucleatum subsp. animalis KCOM 1280 (=ChDC F318).</title>
        <authorList>
            <person name="Kook J.-K."/>
            <person name="Park S.-N."/>
            <person name="Lim Y.K."/>
            <person name="Roh H."/>
        </authorList>
    </citation>
    <scope>NUCLEOTIDE SEQUENCE [LARGE SCALE GENOMIC DNA]</scope>
    <source>
        <strain evidence="3">KCOM 1280 ( ChDC F318)</strain>
    </source>
</reference>
<keyword evidence="1" id="KW-0812">Transmembrane</keyword>
<feature type="transmembrane region" description="Helical" evidence="1">
    <location>
        <begin position="188"/>
        <end position="206"/>
    </location>
</feature>